<evidence type="ECO:0000313" key="2">
    <source>
        <dbReference type="Proteomes" id="UP001145114"/>
    </source>
</evidence>
<gene>
    <name evidence="1" type="ORF">EV182_002423</name>
</gene>
<dbReference type="EMBL" id="JAMZIH010000498">
    <property type="protein sequence ID" value="KAJ1679253.1"/>
    <property type="molecule type" value="Genomic_DNA"/>
</dbReference>
<reference evidence="1" key="1">
    <citation type="submission" date="2022-06" db="EMBL/GenBank/DDBJ databases">
        <title>Phylogenomic reconstructions and comparative analyses of Kickxellomycotina fungi.</title>
        <authorList>
            <person name="Reynolds N.K."/>
            <person name="Stajich J.E."/>
            <person name="Barry K."/>
            <person name="Grigoriev I.V."/>
            <person name="Crous P."/>
            <person name="Smith M.E."/>
        </authorList>
    </citation>
    <scope>NUCLEOTIDE SEQUENCE</scope>
    <source>
        <strain evidence="1">RSA 2271</strain>
    </source>
</reference>
<protein>
    <submittedName>
        <fullName evidence="1">Uncharacterized protein</fullName>
    </submittedName>
</protein>
<organism evidence="1 2">
    <name type="scientific">Spiromyces aspiralis</name>
    <dbReference type="NCBI Taxonomy" id="68401"/>
    <lineage>
        <taxon>Eukaryota</taxon>
        <taxon>Fungi</taxon>
        <taxon>Fungi incertae sedis</taxon>
        <taxon>Zoopagomycota</taxon>
        <taxon>Kickxellomycotina</taxon>
        <taxon>Kickxellomycetes</taxon>
        <taxon>Kickxellales</taxon>
        <taxon>Kickxellaceae</taxon>
        <taxon>Spiromyces</taxon>
    </lineage>
</organism>
<dbReference type="Proteomes" id="UP001145114">
    <property type="component" value="Unassembled WGS sequence"/>
</dbReference>
<name>A0ACC1HVY9_9FUNG</name>
<evidence type="ECO:0000313" key="1">
    <source>
        <dbReference type="EMBL" id="KAJ1679253.1"/>
    </source>
</evidence>
<keyword evidence="2" id="KW-1185">Reference proteome</keyword>
<accession>A0ACC1HVY9</accession>
<proteinExistence type="predicted"/>
<comment type="caution">
    <text evidence="1">The sequence shown here is derived from an EMBL/GenBank/DDBJ whole genome shotgun (WGS) entry which is preliminary data.</text>
</comment>
<sequence length="325" mass="37129">MDGVIRAAERIYDRMARVCYSCASWKAHALNPKVADERAVDWIFVVDTLNFSFFSDLKDEDRQYAVTLDGVQYKGYWSLCACINRALREGIPITDPKYYAGITSSALAYIFRQDEGREPIPLLEDRVKVLREAGQVLLDRFGGSFTNCIKECQGSAMRLLDLVTSNIGSYQDEHEFCGRTVYIYKRAQILISDLWACFEGRGLGCFSDIDEITMFADYRIPQALSHFGILEYSPSLMERLHDDRVENASAGTGAYLPSGHQLEVEIRGNSIWSVELLRREILHRNPCSKLHINSILLDFYIWDYAKAHTGEMAGIPIHRTRSIFY</sequence>